<comment type="caution">
    <text evidence="3">The sequence shown here is derived from an EMBL/GenBank/DDBJ whole genome shotgun (WGS) entry which is preliminary data.</text>
</comment>
<evidence type="ECO:0000313" key="3">
    <source>
        <dbReference type="EMBL" id="CAJ1406560.1"/>
    </source>
</evidence>
<evidence type="ECO:0000259" key="2">
    <source>
        <dbReference type="Pfam" id="PF18201"/>
    </source>
</evidence>
<organism evidence="3 4">
    <name type="scientific">Effrenium voratum</name>
    <dbReference type="NCBI Taxonomy" id="2562239"/>
    <lineage>
        <taxon>Eukaryota</taxon>
        <taxon>Sar</taxon>
        <taxon>Alveolata</taxon>
        <taxon>Dinophyceae</taxon>
        <taxon>Suessiales</taxon>
        <taxon>Symbiodiniaceae</taxon>
        <taxon>Effrenium</taxon>
    </lineage>
</organism>
<sequence>MPVELQELESLQGVDLDISPTEVLLKLPGASELRIPLPKPMHGEAKAKFSKKQRQLTITWPEPAEVEGVDCIDLLSQEIEHALKQCNVEKLQKLPQLSGGSILLDSFGISGEATATRAECQYKVSISFDWAALDAVGGQLATGGCFIADLTPHAVPQVAVEGDAGPPHAEAAKKWMRKEGALLIAAALDGPALCAALTAAASAAAKPLLKAEVNEWARSWLGTKLPQLSVRLFGGTAVVLSEPIVSGEVPCITLDCSWRASMPGKDVEGSLTATFDGTRPTVEASGPPGQVLTAFRQKGVEAVKDLLLRFGEELKRR</sequence>
<comment type="similarity">
    <text evidence="1">Belongs to the PIH1 family.</text>
</comment>
<keyword evidence="4" id="KW-1185">Reference proteome</keyword>
<dbReference type="Proteomes" id="UP001178507">
    <property type="component" value="Unassembled WGS sequence"/>
</dbReference>
<dbReference type="Pfam" id="PF18201">
    <property type="entry name" value="PIH1_CS"/>
    <property type="match status" value="1"/>
</dbReference>
<protein>
    <recommendedName>
        <fullName evidence="2">PIH1D1/2/3 CS-like domain-containing protein</fullName>
    </recommendedName>
</protein>
<proteinExistence type="inferred from homology"/>
<dbReference type="InterPro" id="IPR041442">
    <property type="entry name" value="PIH1D1/2/3_CS-like"/>
</dbReference>
<reference evidence="3" key="1">
    <citation type="submission" date="2023-08" db="EMBL/GenBank/DDBJ databases">
        <authorList>
            <person name="Chen Y."/>
            <person name="Shah S."/>
            <person name="Dougan E. K."/>
            <person name="Thang M."/>
            <person name="Chan C."/>
        </authorList>
    </citation>
    <scope>NUCLEOTIDE SEQUENCE</scope>
</reference>
<dbReference type="AlphaFoldDB" id="A0AA36JJF6"/>
<name>A0AA36JJF6_9DINO</name>
<evidence type="ECO:0000256" key="1">
    <source>
        <dbReference type="ARBA" id="ARBA00008511"/>
    </source>
</evidence>
<feature type="domain" description="PIH1D1/2/3 CS-like" evidence="2">
    <location>
        <begin position="3"/>
        <end position="60"/>
    </location>
</feature>
<evidence type="ECO:0000313" key="4">
    <source>
        <dbReference type="Proteomes" id="UP001178507"/>
    </source>
</evidence>
<accession>A0AA36JJF6</accession>
<gene>
    <name evidence="3" type="ORF">EVOR1521_LOCUS28500</name>
</gene>
<dbReference type="EMBL" id="CAUJNA010003637">
    <property type="protein sequence ID" value="CAJ1406560.1"/>
    <property type="molecule type" value="Genomic_DNA"/>
</dbReference>